<keyword evidence="2 6" id="KW-0238">DNA-binding</keyword>
<evidence type="ECO:0000256" key="3">
    <source>
        <dbReference type="ARBA" id="ARBA00023163"/>
    </source>
</evidence>
<keyword evidence="7" id="KW-1185">Reference proteome</keyword>
<organism evidence="6 7">
    <name type="scientific">Actinotalea lenta</name>
    <dbReference type="NCBI Taxonomy" id="3064654"/>
    <lineage>
        <taxon>Bacteria</taxon>
        <taxon>Bacillati</taxon>
        <taxon>Actinomycetota</taxon>
        <taxon>Actinomycetes</taxon>
        <taxon>Micrococcales</taxon>
        <taxon>Cellulomonadaceae</taxon>
        <taxon>Actinotalea</taxon>
    </lineage>
</organism>
<evidence type="ECO:0000313" key="6">
    <source>
        <dbReference type="EMBL" id="MDO8106751.1"/>
    </source>
</evidence>
<evidence type="ECO:0000313" key="7">
    <source>
        <dbReference type="Proteomes" id="UP001232536"/>
    </source>
</evidence>
<dbReference type="Gene3D" id="3.40.50.2300">
    <property type="match status" value="2"/>
</dbReference>
<proteinExistence type="predicted"/>
<dbReference type="SUPFAM" id="SSF47413">
    <property type="entry name" value="lambda repressor-like DNA-binding domains"/>
    <property type="match status" value="1"/>
</dbReference>
<evidence type="ECO:0000259" key="5">
    <source>
        <dbReference type="PROSITE" id="PS50932"/>
    </source>
</evidence>
<dbReference type="SMART" id="SM00354">
    <property type="entry name" value="HTH_LACI"/>
    <property type="match status" value="1"/>
</dbReference>
<feature type="region of interest" description="Disordered" evidence="4">
    <location>
        <begin position="341"/>
        <end position="361"/>
    </location>
</feature>
<name>A0ABT9DBR9_9CELL</name>
<evidence type="ECO:0000256" key="4">
    <source>
        <dbReference type="SAM" id="MobiDB-lite"/>
    </source>
</evidence>
<evidence type="ECO:0000256" key="1">
    <source>
        <dbReference type="ARBA" id="ARBA00023015"/>
    </source>
</evidence>
<protein>
    <submittedName>
        <fullName evidence="6">LacI family DNA-binding transcriptional regulator</fullName>
    </submittedName>
</protein>
<dbReference type="PROSITE" id="PS00356">
    <property type="entry name" value="HTH_LACI_1"/>
    <property type="match status" value="1"/>
</dbReference>
<dbReference type="InterPro" id="IPR028082">
    <property type="entry name" value="Peripla_BP_I"/>
</dbReference>
<keyword evidence="1" id="KW-0805">Transcription regulation</keyword>
<keyword evidence="3" id="KW-0804">Transcription</keyword>
<dbReference type="PANTHER" id="PTHR30146">
    <property type="entry name" value="LACI-RELATED TRANSCRIPTIONAL REPRESSOR"/>
    <property type="match status" value="1"/>
</dbReference>
<comment type="caution">
    <text evidence="6">The sequence shown here is derived from an EMBL/GenBank/DDBJ whole genome shotgun (WGS) entry which is preliminary data.</text>
</comment>
<dbReference type="PROSITE" id="PS50932">
    <property type="entry name" value="HTH_LACI_2"/>
    <property type="match status" value="1"/>
</dbReference>
<sequence length="361" mass="38166">MRARHDGGSSSGRKVTVRDVAAAAGVSAATASRVLSGHESVNPEMARRVLKASAELGYSANVFARALRTERTDSIGMVVPSISNPYFVGAVEAVEKALASSGRSLILCNSGNSVEIEAQRTDLLVQRMVDGLVVIPVDDSRSVPALAAAAARVPVVQFDRVARGALTDFVGSDDAEGVHQCVDHLRDRGCSTFAYIGARPTTSTAEARLRAFRELVGPDSTRDEWILLGEFSGGWGREAATTLVRGEMPEAIVCGADVIAVSLMAVLSEAGVHVPDEVKVVSYDDSGLGLLTVPHLTSVHQPVDSMAREAVRLLDHRRRHPEAAIRKSIFAPDIVVRESTAVHEPASTGGWGARTAAPHPA</sequence>
<accession>A0ABT9DBR9</accession>
<dbReference type="EMBL" id="JAUQYP010000001">
    <property type="protein sequence ID" value="MDO8106751.1"/>
    <property type="molecule type" value="Genomic_DNA"/>
</dbReference>
<dbReference type="CDD" id="cd01392">
    <property type="entry name" value="HTH_LacI"/>
    <property type="match status" value="1"/>
</dbReference>
<dbReference type="Pfam" id="PF00356">
    <property type="entry name" value="LacI"/>
    <property type="match status" value="1"/>
</dbReference>
<dbReference type="Proteomes" id="UP001232536">
    <property type="component" value="Unassembled WGS sequence"/>
</dbReference>
<dbReference type="PANTHER" id="PTHR30146:SF109">
    <property type="entry name" value="HTH-TYPE TRANSCRIPTIONAL REGULATOR GALS"/>
    <property type="match status" value="1"/>
</dbReference>
<feature type="domain" description="HTH lacI-type" evidence="5">
    <location>
        <begin position="15"/>
        <end position="69"/>
    </location>
</feature>
<dbReference type="InterPro" id="IPR010982">
    <property type="entry name" value="Lambda_DNA-bd_dom_sf"/>
</dbReference>
<evidence type="ECO:0000256" key="2">
    <source>
        <dbReference type="ARBA" id="ARBA00023125"/>
    </source>
</evidence>
<dbReference type="Gene3D" id="1.10.260.40">
    <property type="entry name" value="lambda repressor-like DNA-binding domains"/>
    <property type="match status" value="1"/>
</dbReference>
<reference evidence="6 7" key="1">
    <citation type="submission" date="2023-07" db="EMBL/GenBank/DDBJ databases">
        <title>Description of novel actinomycetes strains, isolated from tidal flat sediment.</title>
        <authorList>
            <person name="Lu C."/>
        </authorList>
    </citation>
    <scope>NUCLEOTIDE SEQUENCE [LARGE SCALE GENOMIC DNA]</scope>
    <source>
        <strain evidence="6 7">SYSU T00b441</strain>
    </source>
</reference>
<gene>
    <name evidence="6" type="ORF">Q6348_06010</name>
</gene>
<dbReference type="InterPro" id="IPR046335">
    <property type="entry name" value="LacI/GalR-like_sensor"/>
</dbReference>
<dbReference type="RefSeq" id="WP_304600396.1">
    <property type="nucleotide sequence ID" value="NZ_JAUQYO010000001.1"/>
</dbReference>
<dbReference type="SUPFAM" id="SSF53822">
    <property type="entry name" value="Periplasmic binding protein-like I"/>
    <property type="match status" value="1"/>
</dbReference>
<dbReference type="GO" id="GO:0003677">
    <property type="term" value="F:DNA binding"/>
    <property type="evidence" value="ECO:0007669"/>
    <property type="project" value="UniProtKB-KW"/>
</dbReference>
<dbReference type="CDD" id="cd06267">
    <property type="entry name" value="PBP1_LacI_sugar_binding-like"/>
    <property type="match status" value="1"/>
</dbReference>
<dbReference type="InterPro" id="IPR000843">
    <property type="entry name" value="HTH_LacI"/>
</dbReference>
<dbReference type="Pfam" id="PF13377">
    <property type="entry name" value="Peripla_BP_3"/>
    <property type="match status" value="1"/>
</dbReference>